<dbReference type="AlphaFoldDB" id="A0A6V8NQJ6"/>
<evidence type="ECO:0000259" key="1">
    <source>
        <dbReference type="SMART" id="SM00858"/>
    </source>
</evidence>
<organism evidence="2 3">
    <name type="scientific">Candidatus Hakubella thermalkaliphila</name>
    <dbReference type="NCBI Taxonomy" id="2754717"/>
    <lineage>
        <taxon>Bacteria</taxon>
        <taxon>Bacillati</taxon>
        <taxon>Actinomycetota</taxon>
        <taxon>Actinomycetota incertae sedis</taxon>
        <taxon>Candidatus Hakubellales</taxon>
        <taxon>Candidatus Hakubellaceae</taxon>
        <taxon>Candidatus Hakubella</taxon>
    </lineage>
</organism>
<sequence>MGLHKVRRSELKKLPFPHKNRLRRLLTAAFLLSLGILVLGYISFLRSQIFGEDDLTVVVMAGLDIPKYTIIREEMLKVRKVPRLFAHPEAISQPDQIVGKISQRDIFKEEVFLPAMVVRGTQGELRISHAIPDNLRLVSVPIGTALLEADVLRPGDRVDVVASFAGEEGRGNFTKTILQQIEVVAVGPLNRVSGEEDAIFPSDQRLFGEFSPPSEQHAVTLLVTPREAEILLFALANGRVDLILGPPESSPFSDRGPVTLEDL</sequence>
<dbReference type="NCBIfam" id="TIGR03177">
    <property type="entry name" value="pilus_cpaB"/>
    <property type="match status" value="1"/>
</dbReference>
<dbReference type="Pfam" id="PF08666">
    <property type="entry name" value="SAF"/>
    <property type="match status" value="1"/>
</dbReference>
<dbReference type="InterPro" id="IPR017592">
    <property type="entry name" value="Pilus_assmbl_Flp-typ_CpaB"/>
</dbReference>
<dbReference type="EMBL" id="BLRW01000003">
    <property type="protein sequence ID" value="GFP22592.1"/>
    <property type="molecule type" value="Genomic_DNA"/>
</dbReference>
<name>A0A6V8NQJ6_9ACTN</name>
<gene>
    <name evidence="2" type="ORF">HKBW3S09_00060</name>
</gene>
<dbReference type="InterPro" id="IPR031571">
    <property type="entry name" value="RcpC_dom"/>
</dbReference>
<dbReference type="Gene3D" id="3.90.1210.10">
    <property type="entry name" value="Antifreeze-like/N-acetylneuraminic acid synthase C-terminal domain"/>
    <property type="match status" value="1"/>
</dbReference>
<proteinExistence type="predicted"/>
<accession>A0A6V8NQJ6</accession>
<reference evidence="2 3" key="1">
    <citation type="journal article" date="2020" name="Front. Microbiol.">
        <title>Single-cell genomics of novel Actinobacteria with the Wood-Ljungdahl pathway discovered in a serpentinizing system.</title>
        <authorList>
            <person name="Merino N."/>
            <person name="Kawai M."/>
            <person name="Boyd E.S."/>
            <person name="Colman D.R."/>
            <person name="McGlynn S.E."/>
            <person name="Nealson K.H."/>
            <person name="Kurokawa K."/>
            <person name="Hongoh Y."/>
        </authorList>
    </citation>
    <scope>NUCLEOTIDE SEQUENCE [LARGE SCALE GENOMIC DNA]</scope>
    <source>
        <strain evidence="2 3">S09_30</strain>
    </source>
</reference>
<comment type="caution">
    <text evidence="2">The sequence shown here is derived from an EMBL/GenBank/DDBJ whole genome shotgun (WGS) entry which is preliminary data.</text>
</comment>
<dbReference type="InterPro" id="IPR013974">
    <property type="entry name" value="SAF"/>
</dbReference>
<evidence type="ECO:0000313" key="2">
    <source>
        <dbReference type="EMBL" id="GFP22592.1"/>
    </source>
</evidence>
<feature type="domain" description="SAF" evidence="1">
    <location>
        <begin position="56"/>
        <end position="118"/>
    </location>
</feature>
<dbReference type="SMART" id="SM00858">
    <property type="entry name" value="SAF"/>
    <property type="match status" value="1"/>
</dbReference>
<dbReference type="Pfam" id="PF16976">
    <property type="entry name" value="RcpC"/>
    <property type="match status" value="1"/>
</dbReference>
<dbReference type="CDD" id="cd11614">
    <property type="entry name" value="SAF_CpaB_FlgA_like"/>
    <property type="match status" value="1"/>
</dbReference>
<dbReference type="Proteomes" id="UP000585609">
    <property type="component" value="Unassembled WGS sequence"/>
</dbReference>
<evidence type="ECO:0000313" key="3">
    <source>
        <dbReference type="Proteomes" id="UP000585609"/>
    </source>
</evidence>
<protein>
    <recommendedName>
        <fullName evidence="1">SAF domain-containing protein</fullName>
    </recommendedName>
</protein>